<name>A0ABP7XVV1_9ACTN</name>
<organism evidence="2 3">
    <name type="scientific">Nocardioides fonticola</name>
    <dbReference type="NCBI Taxonomy" id="450363"/>
    <lineage>
        <taxon>Bacteria</taxon>
        <taxon>Bacillati</taxon>
        <taxon>Actinomycetota</taxon>
        <taxon>Actinomycetes</taxon>
        <taxon>Propionibacteriales</taxon>
        <taxon>Nocardioidaceae</taxon>
        <taxon>Nocardioides</taxon>
    </lineage>
</organism>
<evidence type="ECO:0000313" key="2">
    <source>
        <dbReference type="EMBL" id="GAA4126876.1"/>
    </source>
</evidence>
<proteinExistence type="predicted"/>
<feature type="region of interest" description="Disordered" evidence="1">
    <location>
        <begin position="47"/>
        <end position="73"/>
    </location>
</feature>
<comment type="caution">
    <text evidence="2">The sequence shown here is derived from an EMBL/GenBank/DDBJ whole genome shotgun (WGS) entry which is preliminary data.</text>
</comment>
<sequence length="73" mass="7582">MGMTSRSDIPDRAAIAAWVEASCRAQGVEVRIGDRRVVAQVAVLLGNGVGDPNGKRSADGAPTPDRGEVRHAS</sequence>
<evidence type="ECO:0000256" key="1">
    <source>
        <dbReference type="SAM" id="MobiDB-lite"/>
    </source>
</evidence>
<reference evidence="3" key="1">
    <citation type="journal article" date="2019" name="Int. J. Syst. Evol. Microbiol.">
        <title>The Global Catalogue of Microorganisms (GCM) 10K type strain sequencing project: providing services to taxonomists for standard genome sequencing and annotation.</title>
        <authorList>
            <consortium name="The Broad Institute Genomics Platform"/>
            <consortium name="The Broad Institute Genome Sequencing Center for Infectious Disease"/>
            <person name="Wu L."/>
            <person name="Ma J."/>
        </authorList>
    </citation>
    <scope>NUCLEOTIDE SEQUENCE [LARGE SCALE GENOMIC DNA]</scope>
    <source>
        <strain evidence="3">JCM 16703</strain>
    </source>
</reference>
<gene>
    <name evidence="2" type="ORF">GCM10022215_36930</name>
</gene>
<accession>A0ABP7XVV1</accession>
<evidence type="ECO:0000313" key="3">
    <source>
        <dbReference type="Proteomes" id="UP001501495"/>
    </source>
</evidence>
<keyword evidence="3" id="KW-1185">Reference proteome</keyword>
<dbReference type="Proteomes" id="UP001501495">
    <property type="component" value="Unassembled WGS sequence"/>
</dbReference>
<dbReference type="EMBL" id="BAAAZH010000028">
    <property type="protein sequence ID" value="GAA4126876.1"/>
    <property type="molecule type" value="Genomic_DNA"/>
</dbReference>
<protein>
    <submittedName>
        <fullName evidence="2">Uncharacterized protein</fullName>
    </submittedName>
</protein>